<feature type="domain" description="PepSY" evidence="2">
    <location>
        <begin position="56"/>
        <end position="126"/>
    </location>
</feature>
<sequence>MTFRKVALKIHLWLGLSSGLIVLILALSGCILSFEKEIKLKLYPERYFVNTVEKEKLPLDDLKIMAQQAMPEKQAISRVEITADPKRTYIFRALKIDDNALTFWGAYKYYYRVYINPYNGKVIEVENVKQDFFEIVLNLHRRLLLGEKVGKYITGYATLFFLISLLTGLVIWVPRKVNKNTIKGMFKIKITSNLKRLNYDLHNVLGFYSVVPLILISYSAIIWSFKDVDQLIQKLLNGNEHTKEKPRSIPIDDPTDSKKITNIVWSIVEKNLADKNSALINFPKTEEGTYYAEITYANKQYQNNHYNFDQYSGKILKSQFYQDKNTGAGTALRERNYDLHTGTIIGTSGRIIYFIASIIAFSLPVSGLMIYLNKGKKKKQLKKK</sequence>
<keyword evidence="1" id="KW-1133">Transmembrane helix</keyword>
<reference evidence="3 4" key="1">
    <citation type="submission" date="2016-06" db="EMBL/GenBank/DDBJ databases">
        <authorList>
            <person name="Nicholson A.C."/>
        </authorList>
    </citation>
    <scope>NUCLEOTIDE SEQUENCE [LARGE SCALE GENOMIC DNA]</scope>
    <source>
        <strain evidence="3 4">G4123</strain>
    </source>
</reference>
<dbReference type="AlphaFoldDB" id="A0AAJ3TNL3"/>
<protein>
    <submittedName>
        <fullName evidence="3">Peptidase</fullName>
    </submittedName>
</protein>
<dbReference type="KEGG" id="ego:BBD34_12270"/>
<name>A0AAJ3TNL3_9FLAO</name>
<evidence type="ECO:0000313" key="4">
    <source>
        <dbReference type="Proteomes" id="UP000190816"/>
    </source>
</evidence>
<dbReference type="InterPro" id="IPR005625">
    <property type="entry name" value="PepSY-ass_TM"/>
</dbReference>
<dbReference type="PROSITE" id="PS51257">
    <property type="entry name" value="PROKAR_LIPOPROTEIN"/>
    <property type="match status" value="1"/>
</dbReference>
<accession>A0AAJ3TNL3</accession>
<dbReference type="Pfam" id="PF03929">
    <property type="entry name" value="PepSY_TM"/>
    <property type="match status" value="1"/>
</dbReference>
<dbReference type="InterPro" id="IPR025711">
    <property type="entry name" value="PepSY"/>
</dbReference>
<keyword evidence="1" id="KW-0812">Transmembrane</keyword>
<feature type="transmembrane region" description="Helical" evidence="1">
    <location>
        <begin position="205"/>
        <end position="225"/>
    </location>
</feature>
<evidence type="ECO:0000259" key="2">
    <source>
        <dbReference type="Pfam" id="PF03413"/>
    </source>
</evidence>
<evidence type="ECO:0000256" key="1">
    <source>
        <dbReference type="SAM" id="Phobius"/>
    </source>
</evidence>
<dbReference type="PANTHER" id="PTHR34219:SF3">
    <property type="entry name" value="BLL7967 PROTEIN"/>
    <property type="match status" value="1"/>
</dbReference>
<gene>
    <name evidence="3" type="ORF">BAY32_06025</name>
</gene>
<proteinExistence type="predicted"/>
<organism evidence="3 4">
    <name type="scientific">Elizabethkingia ursingii</name>
    <dbReference type="NCBI Taxonomy" id="1756150"/>
    <lineage>
        <taxon>Bacteria</taxon>
        <taxon>Pseudomonadati</taxon>
        <taxon>Bacteroidota</taxon>
        <taxon>Flavobacteriia</taxon>
        <taxon>Flavobacteriales</taxon>
        <taxon>Weeksellaceae</taxon>
        <taxon>Elizabethkingia</taxon>
    </lineage>
</organism>
<keyword evidence="1" id="KW-0472">Membrane</keyword>
<dbReference type="RefSeq" id="WP_078403519.1">
    <property type="nucleotide sequence ID" value="NZ_CP016377.1"/>
</dbReference>
<dbReference type="EMBL" id="MAIC01000014">
    <property type="protein sequence ID" value="OPB75102.1"/>
    <property type="molecule type" value="Genomic_DNA"/>
</dbReference>
<feature type="transmembrane region" description="Helical" evidence="1">
    <location>
        <begin position="12"/>
        <end position="34"/>
    </location>
</feature>
<feature type="transmembrane region" description="Helical" evidence="1">
    <location>
        <begin position="153"/>
        <end position="173"/>
    </location>
</feature>
<dbReference type="Pfam" id="PF03413">
    <property type="entry name" value="PepSY"/>
    <property type="match status" value="1"/>
</dbReference>
<dbReference type="Proteomes" id="UP000190816">
    <property type="component" value="Unassembled WGS sequence"/>
</dbReference>
<evidence type="ECO:0000313" key="3">
    <source>
        <dbReference type="EMBL" id="OPB75102.1"/>
    </source>
</evidence>
<dbReference type="PANTHER" id="PTHR34219">
    <property type="entry name" value="IRON-REGULATED INNER MEMBRANE PROTEIN-RELATED"/>
    <property type="match status" value="1"/>
</dbReference>
<feature type="transmembrane region" description="Helical" evidence="1">
    <location>
        <begin position="351"/>
        <end position="372"/>
    </location>
</feature>
<comment type="caution">
    <text evidence="3">The sequence shown here is derived from an EMBL/GenBank/DDBJ whole genome shotgun (WGS) entry which is preliminary data.</text>
</comment>